<organism evidence="5 6">
    <name type="scientific">Nitrosotalea sinensis</name>
    <dbReference type="NCBI Taxonomy" id="1499975"/>
    <lineage>
        <taxon>Archaea</taxon>
        <taxon>Nitrososphaerota</taxon>
        <taxon>Nitrososphaeria</taxon>
        <taxon>Nitrosotaleales</taxon>
        <taxon>Nitrosotaleaceae</taxon>
        <taxon>Nitrosotalea</taxon>
    </lineage>
</organism>
<evidence type="ECO:0000313" key="6">
    <source>
        <dbReference type="Proteomes" id="UP000232412"/>
    </source>
</evidence>
<dbReference type="AlphaFoldDB" id="A0A2H1EI59"/>
<dbReference type="Gene3D" id="1.10.1040.10">
    <property type="entry name" value="N-(1-d-carboxylethyl)-l-norvaline Dehydrogenase, domain 2"/>
    <property type="match status" value="1"/>
</dbReference>
<dbReference type="GO" id="GO:0016491">
    <property type="term" value="F:oxidoreductase activity"/>
    <property type="evidence" value="ECO:0007669"/>
    <property type="project" value="UniProtKB-KW"/>
</dbReference>
<dbReference type="SUPFAM" id="SSF48179">
    <property type="entry name" value="6-phosphogluconate dehydrogenase C-terminal domain-like"/>
    <property type="match status" value="1"/>
</dbReference>
<gene>
    <name evidence="5" type="ORF">NSIN_40025</name>
</gene>
<sequence>MEKNLMNIGIIGTGLLGSAIAKRLVSTHSVYVYNRTKEKAKILEQFGIQVEDSPMALAEKCDFIITVVKDATALKQVAFGKKGIIHGKHKKLIVADMSTINPISSRKIAKEFADNGIPMVDAPVMGGPNLAEKGQMIVMVGGRKKTYEKIKNVLDLIGEKTFHLGDSGSGHAMKIAMNSQIALLALSISEGIILARKSGLDPLTFLEVLNSTYFKTGMSSIKGPKMAKGNFEPSFFLEMMQKDLDEINTTAKKVGAKLPMTDLANKIYQNAVKKGFGNIDYTGILSYLEK</sequence>
<evidence type="ECO:0000256" key="2">
    <source>
        <dbReference type="ARBA" id="ARBA00023027"/>
    </source>
</evidence>
<evidence type="ECO:0000256" key="1">
    <source>
        <dbReference type="ARBA" id="ARBA00023002"/>
    </source>
</evidence>
<dbReference type="Pfam" id="PF03446">
    <property type="entry name" value="NAD_binding_2"/>
    <property type="match status" value="1"/>
</dbReference>
<evidence type="ECO:0000259" key="4">
    <source>
        <dbReference type="Pfam" id="PF14833"/>
    </source>
</evidence>
<dbReference type="Pfam" id="PF14833">
    <property type="entry name" value="NAD_binding_11"/>
    <property type="match status" value="1"/>
</dbReference>
<keyword evidence="1" id="KW-0560">Oxidoreductase</keyword>
<dbReference type="GO" id="GO:0050661">
    <property type="term" value="F:NADP binding"/>
    <property type="evidence" value="ECO:0007669"/>
    <property type="project" value="InterPro"/>
</dbReference>
<feature type="domain" description="3-hydroxyisobutyrate dehydrogenase-like NAD-binding" evidence="4">
    <location>
        <begin position="168"/>
        <end position="287"/>
    </location>
</feature>
<dbReference type="Gene3D" id="3.40.50.720">
    <property type="entry name" value="NAD(P)-binding Rossmann-like Domain"/>
    <property type="match status" value="1"/>
</dbReference>
<evidence type="ECO:0000259" key="3">
    <source>
        <dbReference type="Pfam" id="PF03446"/>
    </source>
</evidence>
<dbReference type="InterPro" id="IPR051265">
    <property type="entry name" value="HIBADH-related_NP60_sf"/>
</dbReference>
<keyword evidence="2" id="KW-0520">NAD</keyword>
<proteinExistence type="predicted"/>
<dbReference type="InterPro" id="IPR029154">
    <property type="entry name" value="HIBADH-like_NADP-bd"/>
</dbReference>
<dbReference type="InterPro" id="IPR015815">
    <property type="entry name" value="HIBADH-related"/>
</dbReference>
<reference evidence="6" key="1">
    <citation type="submission" date="2016-12" db="EMBL/GenBank/DDBJ databases">
        <authorList>
            <person name="Herbold C."/>
        </authorList>
    </citation>
    <scope>NUCLEOTIDE SEQUENCE [LARGE SCALE GENOMIC DNA]</scope>
</reference>
<dbReference type="OrthoDB" id="23890at2157"/>
<dbReference type="InterPro" id="IPR008927">
    <property type="entry name" value="6-PGluconate_DH-like_C_sf"/>
</dbReference>
<dbReference type="Proteomes" id="UP000232412">
    <property type="component" value="Unassembled WGS sequence"/>
</dbReference>
<evidence type="ECO:0000313" key="5">
    <source>
        <dbReference type="EMBL" id="SHO47223.1"/>
    </source>
</evidence>
<name>A0A2H1EI59_9ARCH</name>
<dbReference type="PIRSF" id="PIRSF000103">
    <property type="entry name" value="HIBADH"/>
    <property type="match status" value="1"/>
</dbReference>
<protein>
    <submittedName>
        <fullName evidence="5">Putative NAD binding domain of 6-phosphogluconate dehydrogenase</fullName>
    </submittedName>
</protein>
<dbReference type="EMBL" id="FRFC01000005">
    <property type="protein sequence ID" value="SHO47223.1"/>
    <property type="molecule type" value="Genomic_DNA"/>
</dbReference>
<accession>A0A2H1EI59</accession>
<dbReference type="GO" id="GO:0051287">
    <property type="term" value="F:NAD binding"/>
    <property type="evidence" value="ECO:0007669"/>
    <property type="project" value="InterPro"/>
</dbReference>
<dbReference type="PANTHER" id="PTHR43580">
    <property type="entry name" value="OXIDOREDUCTASE GLYR1-RELATED"/>
    <property type="match status" value="1"/>
</dbReference>
<dbReference type="InterPro" id="IPR006115">
    <property type="entry name" value="6PGDH_NADP-bd"/>
</dbReference>
<dbReference type="SUPFAM" id="SSF51735">
    <property type="entry name" value="NAD(P)-binding Rossmann-fold domains"/>
    <property type="match status" value="1"/>
</dbReference>
<dbReference type="InterPro" id="IPR013328">
    <property type="entry name" value="6PGD_dom2"/>
</dbReference>
<keyword evidence="6" id="KW-1185">Reference proteome</keyword>
<feature type="domain" description="6-phosphogluconate dehydrogenase NADP-binding" evidence="3">
    <location>
        <begin position="7"/>
        <end position="165"/>
    </location>
</feature>
<dbReference type="InterPro" id="IPR036291">
    <property type="entry name" value="NAD(P)-bd_dom_sf"/>
</dbReference>
<dbReference type="PANTHER" id="PTHR43580:SF2">
    <property type="entry name" value="CYTOKINE-LIKE NUCLEAR FACTOR N-PAC"/>
    <property type="match status" value="1"/>
</dbReference>